<organism evidence="2 3">
    <name type="scientific">Purpureocillium lilacinum</name>
    <name type="common">Paecilomyces lilacinus</name>
    <dbReference type="NCBI Taxonomy" id="33203"/>
    <lineage>
        <taxon>Eukaryota</taxon>
        <taxon>Fungi</taxon>
        <taxon>Dikarya</taxon>
        <taxon>Ascomycota</taxon>
        <taxon>Pezizomycotina</taxon>
        <taxon>Sordariomycetes</taxon>
        <taxon>Hypocreomycetidae</taxon>
        <taxon>Hypocreales</taxon>
        <taxon>Ophiocordycipitaceae</taxon>
        <taxon>Purpureocillium</taxon>
    </lineage>
</organism>
<dbReference type="Proteomes" id="UP001287286">
    <property type="component" value="Unassembled WGS sequence"/>
</dbReference>
<gene>
    <name evidence="2" type="ORF">Purlil1_3467</name>
</gene>
<evidence type="ECO:0000256" key="1">
    <source>
        <dbReference type="SAM" id="MobiDB-lite"/>
    </source>
</evidence>
<name>A0ABR0C7S6_PURLI</name>
<sequence length="372" mass="38861">MPLAGDSRTHASSFGWGAVPEKRTIKHTGRGRAVLYQGCPGGGWPCAAHVVSSTLALRPLLDVTHAPASLTSSRLASEGGGPPAGGGLARLVRVGSSVPSHPHRETGRGPGPWPGAGENVGAYPGVQAFFARDQIGIISNAKYMCTIPARRLQTRPDRSPAWPWQSHAKRWAHSTKYSDPGLSCPLLTALTAFAPVSILPPSYFVVFDETSSSRISSMGSAAASALGPPVAPRDSAQSAHTEVTAEGRVAPCAGAAAWTVHAVLAVVRDRATAAAPAGDRSTGRAAAMRGIEIQRLVGLVGPPLGQPLSHFLADPGLLHRSPVVVSWLMIHRCNTKSSISRAITVGLSLTFSTTLCMTFSHCTPASERTRHI</sequence>
<evidence type="ECO:0000313" key="2">
    <source>
        <dbReference type="EMBL" id="KAK4092214.1"/>
    </source>
</evidence>
<comment type="caution">
    <text evidence="2">The sequence shown here is derived from an EMBL/GenBank/DDBJ whole genome shotgun (WGS) entry which is preliminary data.</text>
</comment>
<evidence type="ECO:0000313" key="3">
    <source>
        <dbReference type="Proteomes" id="UP001287286"/>
    </source>
</evidence>
<keyword evidence="3" id="KW-1185">Reference proteome</keyword>
<proteinExistence type="predicted"/>
<accession>A0ABR0C7S6</accession>
<protein>
    <submittedName>
        <fullName evidence="2">Uncharacterized protein</fullName>
    </submittedName>
</protein>
<dbReference type="EMBL" id="JAWRVI010000009">
    <property type="protein sequence ID" value="KAK4092214.1"/>
    <property type="molecule type" value="Genomic_DNA"/>
</dbReference>
<feature type="region of interest" description="Disordered" evidence="1">
    <location>
        <begin position="97"/>
        <end position="117"/>
    </location>
</feature>
<reference evidence="2 3" key="1">
    <citation type="journal article" date="2024" name="Microbiol. Resour. Announc.">
        <title>Genome annotations for the ascomycete fungi Trichoderma harzianum, Trichoderma aggressivum, and Purpureocillium lilacinum.</title>
        <authorList>
            <person name="Beijen E.P.W."/>
            <person name="Ohm R.A."/>
        </authorList>
    </citation>
    <scope>NUCLEOTIDE SEQUENCE [LARGE SCALE GENOMIC DNA]</scope>
    <source>
        <strain evidence="2 3">CBS 150709</strain>
    </source>
</reference>